<sequence>MTENQPVDTATPMTASIMDSIKGFLGNILSSWKVRITLLAIVLLGIGILAFFYQHWVAEFGMKLWTKSSGAKPIECVLKDTNNDNYVSCSALLGEQVVPLECSSSLFNLGCRVNYGSAVPNVKAARGN</sequence>
<proteinExistence type="predicted"/>
<evidence type="ECO:0000313" key="3">
    <source>
        <dbReference type="Proteomes" id="UP000640725"/>
    </source>
</evidence>
<keyword evidence="3" id="KW-1185">Reference proteome</keyword>
<keyword evidence="1" id="KW-0812">Transmembrane</keyword>
<dbReference type="Proteomes" id="UP000640725">
    <property type="component" value="Unassembled WGS sequence"/>
</dbReference>
<protein>
    <submittedName>
        <fullName evidence="2">Uncharacterized protein</fullName>
    </submittedName>
</protein>
<organism evidence="2 3">
    <name type="scientific">Planktothrix mougeotii LEGE 06226</name>
    <dbReference type="NCBI Taxonomy" id="1828728"/>
    <lineage>
        <taxon>Bacteria</taxon>
        <taxon>Bacillati</taxon>
        <taxon>Cyanobacteriota</taxon>
        <taxon>Cyanophyceae</taxon>
        <taxon>Oscillatoriophycideae</taxon>
        <taxon>Oscillatoriales</taxon>
        <taxon>Microcoleaceae</taxon>
        <taxon>Planktothrix</taxon>
    </lineage>
</organism>
<evidence type="ECO:0000256" key="1">
    <source>
        <dbReference type="SAM" id="Phobius"/>
    </source>
</evidence>
<dbReference type="RefSeq" id="WP_193870451.1">
    <property type="nucleotide sequence ID" value="NZ_JADEWU010000043.1"/>
</dbReference>
<feature type="transmembrane region" description="Helical" evidence="1">
    <location>
        <begin position="34"/>
        <end position="53"/>
    </location>
</feature>
<dbReference type="EMBL" id="JADEWU010000043">
    <property type="protein sequence ID" value="MBE9144968.1"/>
    <property type="molecule type" value="Genomic_DNA"/>
</dbReference>
<keyword evidence="1" id="KW-0472">Membrane</keyword>
<reference evidence="2 3" key="1">
    <citation type="submission" date="2020-10" db="EMBL/GenBank/DDBJ databases">
        <authorList>
            <person name="Castelo-Branco R."/>
            <person name="Eusebio N."/>
            <person name="Adriana R."/>
            <person name="Vieira A."/>
            <person name="Brugerolle De Fraissinette N."/>
            <person name="Rezende De Castro R."/>
            <person name="Schneider M.P."/>
            <person name="Vasconcelos V."/>
            <person name="Leao P.N."/>
        </authorList>
    </citation>
    <scope>NUCLEOTIDE SEQUENCE [LARGE SCALE GENOMIC DNA]</scope>
    <source>
        <strain evidence="2 3">LEGE 06226</strain>
    </source>
</reference>
<accession>A0ABR9UES5</accession>
<comment type="caution">
    <text evidence="2">The sequence shown here is derived from an EMBL/GenBank/DDBJ whole genome shotgun (WGS) entry which is preliminary data.</text>
</comment>
<name>A0ABR9UES5_9CYAN</name>
<keyword evidence="1" id="KW-1133">Transmembrane helix</keyword>
<evidence type="ECO:0000313" key="2">
    <source>
        <dbReference type="EMBL" id="MBE9144968.1"/>
    </source>
</evidence>
<gene>
    <name evidence="2" type="ORF">IQ236_17340</name>
</gene>